<organism evidence="1 2">
    <name type="scientific">Vararia minispora EC-137</name>
    <dbReference type="NCBI Taxonomy" id="1314806"/>
    <lineage>
        <taxon>Eukaryota</taxon>
        <taxon>Fungi</taxon>
        <taxon>Dikarya</taxon>
        <taxon>Basidiomycota</taxon>
        <taxon>Agaricomycotina</taxon>
        <taxon>Agaricomycetes</taxon>
        <taxon>Russulales</taxon>
        <taxon>Lachnocladiaceae</taxon>
        <taxon>Vararia</taxon>
    </lineage>
</organism>
<keyword evidence="2" id="KW-1185">Reference proteome</keyword>
<comment type="caution">
    <text evidence="1">The sequence shown here is derived from an EMBL/GenBank/DDBJ whole genome shotgun (WGS) entry which is preliminary data.</text>
</comment>
<proteinExistence type="predicted"/>
<reference evidence="1" key="2">
    <citation type="journal article" date="2022" name="New Phytol.">
        <title>Evolutionary transition to the ectomycorrhizal habit in the genomes of a hyperdiverse lineage of mushroom-forming fungi.</title>
        <authorList>
            <person name="Looney B."/>
            <person name="Miyauchi S."/>
            <person name="Morin E."/>
            <person name="Drula E."/>
            <person name="Courty P.E."/>
            <person name="Kohler A."/>
            <person name="Kuo A."/>
            <person name="LaButti K."/>
            <person name="Pangilinan J."/>
            <person name="Lipzen A."/>
            <person name="Riley R."/>
            <person name="Andreopoulos W."/>
            <person name="He G."/>
            <person name="Johnson J."/>
            <person name="Nolan M."/>
            <person name="Tritt A."/>
            <person name="Barry K.W."/>
            <person name="Grigoriev I.V."/>
            <person name="Nagy L.G."/>
            <person name="Hibbett D."/>
            <person name="Henrissat B."/>
            <person name="Matheny P.B."/>
            <person name="Labbe J."/>
            <person name="Martin F.M."/>
        </authorList>
    </citation>
    <scope>NUCLEOTIDE SEQUENCE</scope>
    <source>
        <strain evidence="1">EC-137</strain>
    </source>
</reference>
<sequence length="495" mass="55175">SHTESRKRRADEPLDEYSLAKRAKVVLEAPSDLSKSENYEALQEMPSERILDDCPVADEDIPPLPLLYRGFGLFIDIYNGNDNIPELKHIDHAGLEIAVYKFAASMAGFFRDDDARRVEGLRHLNSIFAARTTKAPQFTGIRAESLGRYRTDGNDRAPHDAAATVVKFQKELTGNDTLPEVEVTCSVAQLNVSAKKMGLLFNSWRVPCLGITVVGPQVTFYGVLSLGHRYRLVSLTPTLSCLGSDLETNRYKSLIRSFTAASVLNILISRDAANLLDHLPSPIEPDCLRLPAIHRLRKWHAPGPSADTTNTPSDNDYVEFHIMNKSSTQPTSLLYVAQMDNRAIIVRFTQTYSCDVHAFCATRGHAPNLLAYERLPGGWIGIAMEFVNNPTRLAAAFQAASPDKRQGWRVDLRALVQELHEEDLVLGDFRAANIVVDDQGRIMLVDFDWGGRDGRVAYPTWCLDPELTNGRLAKDLIIRKCDDVRVLEATLSSMP</sequence>
<name>A0ACB8QWQ2_9AGAM</name>
<dbReference type="EMBL" id="MU273476">
    <property type="protein sequence ID" value="KAI0036087.1"/>
    <property type="molecule type" value="Genomic_DNA"/>
</dbReference>
<evidence type="ECO:0000313" key="1">
    <source>
        <dbReference type="EMBL" id="KAI0036087.1"/>
    </source>
</evidence>
<reference evidence="1" key="1">
    <citation type="submission" date="2021-02" db="EMBL/GenBank/DDBJ databases">
        <authorList>
            <consortium name="DOE Joint Genome Institute"/>
            <person name="Ahrendt S."/>
            <person name="Looney B.P."/>
            <person name="Miyauchi S."/>
            <person name="Morin E."/>
            <person name="Drula E."/>
            <person name="Courty P.E."/>
            <person name="Chicoki N."/>
            <person name="Fauchery L."/>
            <person name="Kohler A."/>
            <person name="Kuo A."/>
            <person name="Labutti K."/>
            <person name="Pangilinan J."/>
            <person name="Lipzen A."/>
            <person name="Riley R."/>
            <person name="Andreopoulos W."/>
            <person name="He G."/>
            <person name="Johnson J."/>
            <person name="Barry K.W."/>
            <person name="Grigoriev I.V."/>
            <person name="Nagy L."/>
            <person name="Hibbett D."/>
            <person name="Henrissat B."/>
            <person name="Matheny P.B."/>
            <person name="Labbe J."/>
            <person name="Martin F."/>
        </authorList>
    </citation>
    <scope>NUCLEOTIDE SEQUENCE</scope>
    <source>
        <strain evidence="1">EC-137</strain>
    </source>
</reference>
<dbReference type="Proteomes" id="UP000814128">
    <property type="component" value="Unassembled WGS sequence"/>
</dbReference>
<accession>A0ACB8QWQ2</accession>
<evidence type="ECO:0000313" key="2">
    <source>
        <dbReference type="Proteomes" id="UP000814128"/>
    </source>
</evidence>
<feature type="non-terminal residue" evidence="1">
    <location>
        <position position="1"/>
    </location>
</feature>
<gene>
    <name evidence="1" type="ORF">K488DRAFT_42040</name>
</gene>
<protein>
    <submittedName>
        <fullName evidence="1">Uncharacterized protein</fullName>
    </submittedName>
</protein>